<comment type="caution">
    <text evidence="1">The sequence shown here is derived from an EMBL/GenBank/DDBJ whole genome shotgun (WGS) entry which is preliminary data.</text>
</comment>
<proteinExistence type="predicted"/>
<organism evidence="1 2">
    <name type="scientific">Rhodopirellula sallentina SM41</name>
    <dbReference type="NCBI Taxonomy" id="1263870"/>
    <lineage>
        <taxon>Bacteria</taxon>
        <taxon>Pseudomonadati</taxon>
        <taxon>Planctomycetota</taxon>
        <taxon>Planctomycetia</taxon>
        <taxon>Pirellulales</taxon>
        <taxon>Pirellulaceae</taxon>
        <taxon>Rhodopirellula</taxon>
    </lineage>
</organism>
<protein>
    <submittedName>
        <fullName evidence="1">Uncharacterized protein</fullName>
    </submittedName>
</protein>
<dbReference type="EMBL" id="ANOH01000273">
    <property type="protein sequence ID" value="EMI54585.1"/>
    <property type="molecule type" value="Genomic_DNA"/>
</dbReference>
<evidence type="ECO:0000313" key="2">
    <source>
        <dbReference type="Proteomes" id="UP000011885"/>
    </source>
</evidence>
<name>M5TZF5_9BACT</name>
<gene>
    <name evidence="1" type="ORF">RSSM_03951</name>
</gene>
<dbReference type="PATRIC" id="fig|1263870.3.peg.4182"/>
<accession>M5TZF5</accession>
<evidence type="ECO:0000313" key="1">
    <source>
        <dbReference type="EMBL" id="EMI54585.1"/>
    </source>
</evidence>
<sequence>MESAVSTDRLMSFRIGSNITAQPPCRCIKASFEGRETRQEFWEGS</sequence>
<reference evidence="1 2" key="1">
    <citation type="journal article" date="2013" name="Mar. Genomics">
        <title>Expression of sulfatases in Rhodopirellula baltica and the diversity of sulfatases in the genus Rhodopirellula.</title>
        <authorList>
            <person name="Wegner C.E."/>
            <person name="Richter-Heitmann T."/>
            <person name="Klindworth A."/>
            <person name="Klockow C."/>
            <person name="Richter M."/>
            <person name="Achstetter T."/>
            <person name="Glockner F.O."/>
            <person name="Harder J."/>
        </authorList>
    </citation>
    <scope>NUCLEOTIDE SEQUENCE [LARGE SCALE GENOMIC DNA]</scope>
    <source>
        <strain evidence="1 2">SM41</strain>
    </source>
</reference>
<dbReference type="AlphaFoldDB" id="M5TZF5"/>
<keyword evidence="2" id="KW-1185">Reference proteome</keyword>
<dbReference type="Proteomes" id="UP000011885">
    <property type="component" value="Unassembled WGS sequence"/>
</dbReference>